<dbReference type="AlphaFoldDB" id="A0A2C7AUM9"/>
<dbReference type="InterPro" id="IPR034660">
    <property type="entry name" value="DinB/YfiT-like"/>
</dbReference>
<gene>
    <name evidence="2" type="ORF">PFR_JS10_1021</name>
</gene>
<dbReference type="GO" id="GO:0046872">
    <property type="term" value="F:metal ion binding"/>
    <property type="evidence" value="ECO:0007669"/>
    <property type="project" value="InterPro"/>
</dbReference>
<dbReference type="SUPFAM" id="SSF109854">
    <property type="entry name" value="DinB/YfiT-like putative metalloenzymes"/>
    <property type="match status" value="1"/>
</dbReference>
<protein>
    <submittedName>
        <fullName evidence="2">TIGR03085 family protein</fullName>
    </submittedName>
</protein>
<evidence type="ECO:0000259" key="1">
    <source>
        <dbReference type="Pfam" id="PF11716"/>
    </source>
</evidence>
<dbReference type="InterPro" id="IPR024344">
    <property type="entry name" value="MDMPI_metal-binding"/>
</dbReference>
<proteinExistence type="predicted"/>
<dbReference type="EMBL" id="LT576035">
    <property type="protein sequence ID" value="SBN38664.1"/>
    <property type="molecule type" value="Genomic_DNA"/>
</dbReference>
<accession>A0A2C7AUM9</accession>
<organism evidence="2">
    <name type="scientific">Propionibacterium freudenreichii</name>
    <dbReference type="NCBI Taxonomy" id="1744"/>
    <lineage>
        <taxon>Bacteria</taxon>
        <taxon>Bacillati</taxon>
        <taxon>Actinomycetota</taxon>
        <taxon>Actinomycetes</taxon>
        <taxon>Propionibacteriales</taxon>
        <taxon>Propionibacteriaceae</taxon>
        <taxon>Propionibacterium</taxon>
    </lineage>
</organism>
<feature type="domain" description="Mycothiol-dependent maleylpyruvate isomerase metal-binding" evidence="1">
    <location>
        <begin position="27"/>
        <end position="140"/>
    </location>
</feature>
<dbReference type="NCBIfam" id="TIGR03083">
    <property type="entry name" value="maleylpyruvate isomerase family mycothiol-dependent enzyme"/>
    <property type="match status" value="1"/>
</dbReference>
<reference evidence="2" key="1">
    <citation type="submission" date="2016-05" db="EMBL/GenBank/DDBJ databases">
        <authorList>
            <person name="Lavstsen T."/>
            <person name="Jespersen J.S."/>
        </authorList>
    </citation>
    <scope>NUCLEOTIDE SEQUENCE</scope>
    <source>
        <strain evidence="2">PFRJS10</strain>
    </source>
</reference>
<dbReference type="InterPro" id="IPR017517">
    <property type="entry name" value="Maleyloyr_isom"/>
</dbReference>
<evidence type="ECO:0000313" key="2">
    <source>
        <dbReference type="EMBL" id="SBN38664.1"/>
    </source>
</evidence>
<dbReference type="Pfam" id="PF11716">
    <property type="entry name" value="MDMPI_N"/>
    <property type="match status" value="1"/>
</dbReference>
<name>A0A2C7AUM9_9ACTN</name>
<sequence length="239" mass="26017">MSTPDGGRWTPRPAYSDHVAIHPRYDAAHVFRLALADALTQAGPDARTLCTGWTTADLAAHLYVRENDPLSLPGIAGLPGPAGPAAQRLTTRSMERALTRHGYQGVVDLFRAGPRPWSVWRAPQLDRIGNALEYFVHLHDVTDAVPHGGNDPVGSDRGLSQRLRDELWHRMPPLATMLLRGSPPGCSWSAAMPRTRPGSSPGAACRSSPQGVPHRSWPCGCSDAMPGSSWSVTWSRWRQ</sequence>